<dbReference type="RefSeq" id="WP_272859172.1">
    <property type="nucleotide sequence ID" value="NZ_CP067134.1"/>
</dbReference>
<evidence type="ECO:0000256" key="1">
    <source>
        <dbReference type="ARBA" id="ARBA00007673"/>
    </source>
</evidence>
<dbReference type="Gene3D" id="3.10.310.10">
    <property type="entry name" value="Diaminopimelate Epimerase, Chain A, domain 1"/>
    <property type="match status" value="2"/>
</dbReference>
<dbReference type="InterPro" id="IPR007400">
    <property type="entry name" value="PrpF-like"/>
</dbReference>
<proteinExistence type="inferred from homology"/>
<keyword evidence="4" id="KW-1185">Reference proteome</keyword>
<accession>A0ABY7SVX4</accession>
<comment type="similarity">
    <text evidence="1">Belongs to the PrpF family.</text>
</comment>
<dbReference type="Proteomes" id="UP001218412">
    <property type="component" value="Chromosome"/>
</dbReference>
<dbReference type="SUPFAM" id="SSF54506">
    <property type="entry name" value="Diaminopimelate epimerase-like"/>
    <property type="match status" value="2"/>
</dbReference>
<name>A0ABY7SVX4_9RHOB</name>
<dbReference type="EMBL" id="CP067134">
    <property type="protein sequence ID" value="WCR11081.1"/>
    <property type="molecule type" value="Genomic_DNA"/>
</dbReference>
<dbReference type="PANTHER" id="PTHR43709">
    <property type="entry name" value="ACONITATE ISOMERASE-RELATED"/>
    <property type="match status" value="1"/>
</dbReference>
<dbReference type="PANTHER" id="PTHR43709:SF2">
    <property type="entry name" value="DUF453 DOMAIN PROTEIN (AFU_ORTHOLOGUE AFUA_6G00360)"/>
    <property type="match status" value="1"/>
</dbReference>
<reference evidence="3 4" key="1">
    <citation type="submission" date="2021-01" db="EMBL/GenBank/DDBJ databases">
        <title>Biogeographic distribution of Paracoccus.</title>
        <authorList>
            <person name="Hollensteiner J."/>
            <person name="Leineberger J."/>
            <person name="Brinkhoff T."/>
            <person name="Daniel R."/>
        </authorList>
    </citation>
    <scope>NUCLEOTIDE SEQUENCE [LARGE SCALE GENOMIC DNA]</scope>
    <source>
        <strain evidence="3 4">LMG25392</strain>
    </source>
</reference>
<keyword evidence="2" id="KW-0413">Isomerase</keyword>
<sequence>MTQVSYPAAFIRGGTSNAVVFRATDLPQDRAAWPALFAAVMGSPDPAMRQLNGMGGGNSSLSKVCVVGPPTRSDADVDYTFAQVSITQATIDLSGNCGNMSSAIGPFAYDEGMVTAPDGMATVRIHNTNSGKIIVARFVVKAGRAVVTGDTAIPGVAGSGAPVELAFLDPGDTLGRGTLPAGAAVETLTLLDGTTLRATMIDAAMPSVFVAASDIGGNAAAHPDAIDRNAALMARLEEVRVWASQAMGITSDAKSAAARIAIPKVAMIAPPAPFRDLSGSMVSTAAHDIAIRMISVGQAHRAVPVTGALALACAAAVEGSIVAEMLESDASQIRIGTPSGVVVVGATPDPGTGKIASAHIVRTQRRLMDGHVYAPAPPL</sequence>
<evidence type="ECO:0000256" key="2">
    <source>
        <dbReference type="ARBA" id="ARBA00023235"/>
    </source>
</evidence>
<dbReference type="Pfam" id="PF04303">
    <property type="entry name" value="PrpF"/>
    <property type="match status" value="1"/>
</dbReference>
<gene>
    <name evidence="3" type="ORF">JHW45_01320</name>
</gene>
<protein>
    <submittedName>
        <fullName evidence="3">PrpF family protein</fullName>
    </submittedName>
</protein>
<evidence type="ECO:0000313" key="4">
    <source>
        <dbReference type="Proteomes" id="UP001218412"/>
    </source>
</evidence>
<evidence type="ECO:0000313" key="3">
    <source>
        <dbReference type="EMBL" id="WCR11081.1"/>
    </source>
</evidence>
<organism evidence="3 4">
    <name type="scientific">Paracoccus stylophorae</name>
    <dbReference type="NCBI Taxonomy" id="659350"/>
    <lineage>
        <taxon>Bacteria</taxon>
        <taxon>Pseudomonadati</taxon>
        <taxon>Pseudomonadota</taxon>
        <taxon>Alphaproteobacteria</taxon>
        <taxon>Rhodobacterales</taxon>
        <taxon>Paracoccaceae</taxon>
        <taxon>Paracoccus</taxon>
    </lineage>
</organism>